<evidence type="ECO:0008006" key="4">
    <source>
        <dbReference type="Google" id="ProtNLM"/>
    </source>
</evidence>
<keyword evidence="1" id="KW-0472">Membrane</keyword>
<evidence type="ECO:0000313" key="2">
    <source>
        <dbReference type="EMBL" id="MBS4104637.1"/>
    </source>
</evidence>
<keyword evidence="1" id="KW-0812">Transmembrane</keyword>
<accession>A0ABS5NLB6</accession>
<keyword evidence="3" id="KW-1185">Reference proteome</keyword>
<dbReference type="Proteomes" id="UP000676853">
    <property type="component" value="Unassembled WGS sequence"/>
</dbReference>
<organism evidence="2 3">
    <name type="scientific">Tsukamurella paurometabola</name>
    <name type="common">Corynebacterium paurometabolum</name>
    <dbReference type="NCBI Taxonomy" id="2061"/>
    <lineage>
        <taxon>Bacteria</taxon>
        <taxon>Bacillati</taxon>
        <taxon>Actinomycetota</taxon>
        <taxon>Actinomycetes</taxon>
        <taxon>Mycobacteriales</taxon>
        <taxon>Tsukamurellaceae</taxon>
        <taxon>Tsukamurella</taxon>
    </lineage>
</organism>
<name>A0ABS5NLB6_TSUPA</name>
<comment type="caution">
    <text evidence="2">The sequence shown here is derived from an EMBL/GenBank/DDBJ whole genome shotgun (WGS) entry which is preliminary data.</text>
</comment>
<feature type="transmembrane region" description="Helical" evidence="1">
    <location>
        <begin position="20"/>
        <end position="42"/>
    </location>
</feature>
<protein>
    <recommendedName>
        <fullName evidence="4">SHOCT domain-containing protein</fullName>
    </recommendedName>
</protein>
<keyword evidence="1" id="KW-1133">Transmembrane helix</keyword>
<sequence length="110" mass="12040">MYPNTPQVTVESPGIPGFFIAGMVIFAVFFLSILTLIIVTGVKNYRAAKDKGQDIFTLETDLQIQALQSRTLGAERSIEERLAEIDDLAERGVIDADERAAARAKILVEG</sequence>
<dbReference type="RefSeq" id="WP_212555595.1">
    <property type="nucleotide sequence ID" value="NZ_JAGXOE010000328.1"/>
</dbReference>
<proteinExistence type="predicted"/>
<evidence type="ECO:0000256" key="1">
    <source>
        <dbReference type="SAM" id="Phobius"/>
    </source>
</evidence>
<gene>
    <name evidence="2" type="ORF">KFZ73_25830</name>
</gene>
<evidence type="ECO:0000313" key="3">
    <source>
        <dbReference type="Proteomes" id="UP000676853"/>
    </source>
</evidence>
<reference evidence="2 3" key="1">
    <citation type="submission" date="2021-04" db="EMBL/GenBank/DDBJ databases">
        <title>Whole genome sequence analysis of a thiophenic sulfur metabolizing bacteria.</title>
        <authorList>
            <person name="Akhtar N."/>
            <person name="Akram J."/>
            <person name="Aslam A."/>
        </authorList>
    </citation>
    <scope>NUCLEOTIDE SEQUENCE [LARGE SCALE GENOMIC DNA]</scope>
    <source>
        <strain evidence="2 3">3OW</strain>
    </source>
</reference>
<dbReference type="EMBL" id="JAGXOE010000328">
    <property type="protein sequence ID" value="MBS4104637.1"/>
    <property type="molecule type" value="Genomic_DNA"/>
</dbReference>